<organism evidence="2 3">
    <name type="scientific">Desulfuribacillus alkaliarsenatis</name>
    <dbReference type="NCBI Taxonomy" id="766136"/>
    <lineage>
        <taxon>Bacteria</taxon>
        <taxon>Bacillati</taxon>
        <taxon>Bacillota</taxon>
        <taxon>Desulfuribacillia</taxon>
        <taxon>Desulfuribacillales</taxon>
        <taxon>Desulfuribacillaceae</taxon>
        <taxon>Desulfuribacillus</taxon>
    </lineage>
</organism>
<protein>
    <recommendedName>
        <fullName evidence="4">DUF4321 domain-containing protein</fullName>
    </recommendedName>
</protein>
<proteinExistence type="predicted"/>
<dbReference type="InterPro" id="IPR025470">
    <property type="entry name" value="DUF4321"/>
</dbReference>
<comment type="caution">
    <text evidence="2">The sequence shown here is derived from an EMBL/GenBank/DDBJ whole genome shotgun (WGS) entry which is preliminary data.</text>
</comment>
<keyword evidence="3" id="KW-1185">Reference proteome</keyword>
<evidence type="ECO:0000313" key="3">
    <source>
        <dbReference type="Proteomes" id="UP000094296"/>
    </source>
</evidence>
<dbReference type="EMBL" id="MIJE01000001">
    <property type="protein sequence ID" value="OEF98343.1"/>
    <property type="molecule type" value="Genomic_DNA"/>
</dbReference>
<keyword evidence="1" id="KW-0472">Membrane</keyword>
<keyword evidence="1" id="KW-0812">Transmembrane</keyword>
<name>A0A1E5G5A8_9FIRM</name>
<feature type="transmembrane region" description="Helical" evidence="1">
    <location>
        <begin position="60"/>
        <end position="79"/>
    </location>
</feature>
<gene>
    <name evidence="2" type="ORF">BHF68_01295</name>
</gene>
<dbReference type="STRING" id="766136.BHF68_01295"/>
<accession>A0A1E5G5A8</accession>
<sequence>MARATPSKAILVILLLIGLLLGSIIGDILGKLGVPYVFESKEIRWSPAGDLLILVWDIDIILSINLASAIGLGIAFWIYRRL</sequence>
<evidence type="ECO:0000313" key="2">
    <source>
        <dbReference type="EMBL" id="OEF98343.1"/>
    </source>
</evidence>
<dbReference type="RefSeq" id="WP_069641835.1">
    <property type="nucleotide sequence ID" value="NZ_MIJE01000001.1"/>
</dbReference>
<reference evidence="2 3" key="1">
    <citation type="submission" date="2016-09" db="EMBL/GenBank/DDBJ databases">
        <title>Draft genome sequence for the type strain of Desulfuribacillus alkaliarsenatis AHT28, an obligately anaerobic, sulfidogenic bacterium isolated from Russian soda lake sediments.</title>
        <authorList>
            <person name="Abin C.A."/>
            <person name="Hollibaugh J.T."/>
        </authorList>
    </citation>
    <scope>NUCLEOTIDE SEQUENCE [LARGE SCALE GENOMIC DNA]</scope>
    <source>
        <strain evidence="2 3">AHT28</strain>
    </source>
</reference>
<dbReference type="Pfam" id="PF14209">
    <property type="entry name" value="DUF4321"/>
    <property type="match status" value="1"/>
</dbReference>
<keyword evidence="1" id="KW-1133">Transmembrane helix</keyword>
<evidence type="ECO:0008006" key="4">
    <source>
        <dbReference type="Google" id="ProtNLM"/>
    </source>
</evidence>
<dbReference type="Proteomes" id="UP000094296">
    <property type="component" value="Unassembled WGS sequence"/>
</dbReference>
<dbReference type="AlphaFoldDB" id="A0A1E5G5A8"/>
<evidence type="ECO:0000256" key="1">
    <source>
        <dbReference type="SAM" id="Phobius"/>
    </source>
</evidence>